<accession>A0ABT6QC53</accession>
<dbReference type="RefSeq" id="WP_281463576.1">
    <property type="nucleotide sequence ID" value="NZ_JASBAN010000005.1"/>
</dbReference>
<comment type="caution">
    <text evidence="2">The sequence shown here is derived from an EMBL/GenBank/DDBJ whole genome shotgun (WGS) entry which is preliminary data.</text>
</comment>
<feature type="compositionally biased region" description="Polar residues" evidence="1">
    <location>
        <begin position="138"/>
        <end position="153"/>
    </location>
</feature>
<proteinExistence type="predicted"/>
<protein>
    <recommendedName>
        <fullName evidence="4">Entry exclusion protein 1</fullName>
    </recommendedName>
</protein>
<gene>
    <name evidence="2" type="ORF">QJV33_11655</name>
</gene>
<evidence type="ECO:0000256" key="1">
    <source>
        <dbReference type="SAM" id="MobiDB-lite"/>
    </source>
</evidence>
<evidence type="ECO:0000313" key="2">
    <source>
        <dbReference type="EMBL" id="MDI2113925.1"/>
    </source>
</evidence>
<organism evidence="2 3">
    <name type="scientific">Commensalibacter nepenthis</name>
    <dbReference type="NCBI Taxonomy" id="3043872"/>
    <lineage>
        <taxon>Bacteria</taxon>
        <taxon>Pseudomonadati</taxon>
        <taxon>Pseudomonadota</taxon>
        <taxon>Alphaproteobacteria</taxon>
        <taxon>Acetobacterales</taxon>
        <taxon>Acetobacteraceae</taxon>
    </lineage>
</organism>
<dbReference type="EMBL" id="JASBAN010000005">
    <property type="protein sequence ID" value="MDI2113925.1"/>
    <property type="molecule type" value="Genomic_DNA"/>
</dbReference>
<feature type="region of interest" description="Disordered" evidence="1">
    <location>
        <begin position="123"/>
        <end position="153"/>
    </location>
</feature>
<reference evidence="2" key="1">
    <citation type="submission" date="2023-05" db="EMBL/GenBank/DDBJ databases">
        <title>Whole genome sequence of Commensalibacter sp.</title>
        <authorList>
            <person name="Charoenyingcharoen P."/>
            <person name="Yukphan P."/>
        </authorList>
    </citation>
    <scope>NUCLEOTIDE SEQUENCE</scope>
    <source>
        <strain evidence="2">TBRC 10068</strain>
    </source>
</reference>
<sequence>MSIVSITQASKLTGKSVRTIQRHLSNGKLSFVMTQNDNKGIDTSELIRVYGHIMSGIDITSMSRHVINDKTPNDVTNTPKEKPLEHQIDLLKLELEAEKRLSNERLQTIDSLKTALKLLEHRQETTQPIEPPKEDNISEPQKNDGSVDDTSNTGLLGRFKKLFR</sequence>
<evidence type="ECO:0008006" key="4">
    <source>
        <dbReference type="Google" id="ProtNLM"/>
    </source>
</evidence>
<keyword evidence="3" id="KW-1185">Reference proteome</keyword>
<evidence type="ECO:0000313" key="3">
    <source>
        <dbReference type="Proteomes" id="UP001431775"/>
    </source>
</evidence>
<name>A0ABT6QC53_9PROT</name>
<dbReference type="Proteomes" id="UP001431775">
    <property type="component" value="Unassembled WGS sequence"/>
</dbReference>